<reference evidence="6 7" key="1">
    <citation type="submission" date="2013-02" db="EMBL/GenBank/DDBJ databases">
        <title>Whole genome shotgun sequence of Gordonia malaquae NBRC 108250.</title>
        <authorList>
            <person name="Yoshida I."/>
            <person name="Hosoyama A."/>
            <person name="Tsuchikane K."/>
            <person name="Ando Y."/>
            <person name="Baba S."/>
            <person name="Ohji S."/>
            <person name="Hamada M."/>
            <person name="Tamura T."/>
            <person name="Yamazoe A."/>
            <person name="Yamazaki S."/>
            <person name="Fujita N."/>
        </authorList>
    </citation>
    <scope>NUCLEOTIDE SEQUENCE [LARGE SCALE GENOMIC DNA]</scope>
    <source>
        <strain evidence="6 7">NBRC 108250</strain>
    </source>
</reference>
<name>M3TKC5_GORML</name>
<feature type="domain" description="AMP-binding enzyme C-terminal" evidence="5">
    <location>
        <begin position="419"/>
        <end position="491"/>
    </location>
</feature>
<dbReference type="PANTHER" id="PTHR43201">
    <property type="entry name" value="ACYL-COA SYNTHETASE"/>
    <property type="match status" value="1"/>
</dbReference>
<evidence type="ECO:0000259" key="5">
    <source>
        <dbReference type="Pfam" id="PF13193"/>
    </source>
</evidence>
<dbReference type="Gene3D" id="3.40.50.12780">
    <property type="entry name" value="N-terminal domain of ligase-like"/>
    <property type="match status" value="1"/>
</dbReference>
<comment type="similarity">
    <text evidence="1">Belongs to the ATP-dependent AMP-binding enzyme family.</text>
</comment>
<evidence type="ECO:0000313" key="6">
    <source>
        <dbReference type="EMBL" id="GAC81941.1"/>
    </source>
</evidence>
<dbReference type="eggNOG" id="COG0318">
    <property type="taxonomic scope" value="Bacteria"/>
</dbReference>
<organism evidence="6 7">
    <name type="scientific">Gordonia malaquae NBRC 108250</name>
    <dbReference type="NCBI Taxonomy" id="1223542"/>
    <lineage>
        <taxon>Bacteria</taxon>
        <taxon>Bacillati</taxon>
        <taxon>Actinomycetota</taxon>
        <taxon>Actinomycetes</taxon>
        <taxon>Mycobacteriales</taxon>
        <taxon>Gordoniaceae</taxon>
        <taxon>Gordonia</taxon>
    </lineage>
</organism>
<evidence type="ECO:0000259" key="4">
    <source>
        <dbReference type="Pfam" id="PF00501"/>
    </source>
</evidence>
<evidence type="ECO:0000256" key="3">
    <source>
        <dbReference type="SAM" id="MobiDB-lite"/>
    </source>
</evidence>
<dbReference type="PANTHER" id="PTHR43201:SF5">
    <property type="entry name" value="MEDIUM-CHAIN ACYL-COA LIGASE ACSF2, MITOCHONDRIAL"/>
    <property type="match status" value="1"/>
</dbReference>
<dbReference type="InterPro" id="IPR045851">
    <property type="entry name" value="AMP-bd_C_sf"/>
</dbReference>
<evidence type="ECO:0000313" key="7">
    <source>
        <dbReference type="Proteomes" id="UP000035009"/>
    </source>
</evidence>
<sequence>MWRAGMLSPPAPSTAWRMLRAGADVPTGLGRVLAVSTARWPQRVALRDDHGPLTYLALSEAVDAAALAFGDSHDVGPGDRIGVMCRNGRNFVVAVFAAARLGADVVLLNTDFRGAALESTIRSQTLSLVIADAEFADLISATGTPVADPGMRSTRGTLPTPDREGSVVLLTSGTTGSPRGVPRDPDIGALLSMVTTVLDRTGLRTGSRMVVAVPLFHAFGLATMGLTLGLGGTVIVRSRFDPVATVNQCVRHRAHALMVVPAMLPRILDADLTPGSRVPGVVLSGGSALSPATTRRFTDRFGDVLFNGYGSSEVALATLATPADLRRRPGTVGRAVTGVRIAVIDDDGRPVPTGTTGRVFVGGDSSVAEYVGGASKDVHDGLVATGDLGSLDTSGLLHIIGREDDMIVSGGENVYPQALENVLAGHPGVADACAFGVPDTRFGQRLAALVVPAGDITSNDLHEHLHSRVSRFERPRDVVFVDAIPRNAAGKVDRRAARSLSVEEEI</sequence>
<dbReference type="Pfam" id="PF13193">
    <property type="entry name" value="AMP-binding_C"/>
    <property type="match status" value="1"/>
</dbReference>
<keyword evidence="7" id="KW-1185">Reference proteome</keyword>
<comment type="caution">
    <text evidence="6">The sequence shown here is derived from an EMBL/GenBank/DDBJ whole genome shotgun (WGS) entry which is preliminary data.</text>
</comment>
<dbReference type="Pfam" id="PF00501">
    <property type="entry name" value="AMP-binding"/>
    <property type="match status" value="1"/>
</dbReference>
<keyword evidence="2 6" id="KW-0436">Ligase</keyword>
<accession>M3TKC5</accession>
<feature type="domain" description="AMP-dependent synthetase/ligase" evidence="4">
    <location>
        <begin position="36"/>
        <end position="370"/>
    </location>
</feature>
<dbReference type="PROSITE" id="PS00455">
    <property type="entry name" value="AMP_BINDING"/>
    <property type="match status" value="1"/>
</dbReference>
<proteinExistence type="inferred from homology"/>
<dbReference type="InterPro" id="IPR000873">
    <property type="entry name" value="AMP-dep_synth/lig_dom"/>
</dbReference>
<dbReference type="STRING" id="410332.SAMN04488550_4036"/>
<dbReference type="InterPro" id="IPR020845">
    <property type="entry name" value="AMP-binding_CS"/>
</dbReference>
<dbReference type="InterPro" id="IPR042099">
    <property type="entry name" value="ANL_N_sf"/>
</dbReference>
<dbReference type="InterPro" id="IPR025110">
    <property type="entry name" value="AMP-bd_C"/>
</dbReference>
<dbReference type="SUPFAM" id="SSF56801">
    <property type="entry name" value="Acetyl-CoA synthetase-like"/>
    <property type="match status" value="1"/>
</dbReference>
<dbReference type="EMBL" id="BAOP01000052">
    <property type="protein sequence ID" value="GAC81941.1"/>
    <property type="molecule type" value="Genomic_DNA"/>
</dbReference>
<dbReference type="Proteomes" id="UP000035009">
    <property type="component" value="Unassembled WGS sequence"/>
</dbReference>
<dbReference type="Gene3D" id="3.30.300.30">
    <property type="match status" value="1"/>
</dbReference>
<dbReference type="AlphaFoldDB" id="M3TKC5"/>
<dbReference type="GO" id="GO:0006631">
    <property type="term" value="P:fatty acid metabolic process"/>
    <property type="evidence" value="ECO:0007669"/>
    <property type="project" value="TreeGrafter"/>
</dbReference>
<evidence type="ECO:0000256" key="1">
    <source>
        <dbReference type="ARBA" id="ARBA00006432"/>
    </source>
</evidence>
<feature type="region of interest" description="Disordered" evidence="3">
    <location>
        <begin position="146"/>
        <end position="165"/>
    </location>
</feature>
<dbReference type="GO" id="GO:0031956">
    <property type="term" value="F:medium-chain fatty acid-CoA ligase activity"/>
    <property type="evidence" value="ECO:0007669"/>
    <property type="project" value="TreeGrafter"/>
</dbReference>
<gene>
    <name evidence="6" type="ORF">GM1_052_00130</name>
</gene>
<evidence type="ECO:0000256" key="2">
    <source>
        <dbReference type="ARBA" id="ARBA00022598"/>
    </source>
</evidence>
<protein>
    <submittedName>
        <fullName evidence="6">Putative fatty-acid--CoA ligase</fullName>
    </submittedName>
</protein>